<evidence type="ECO:0000256" key="2">
    <source>
        <dbReference type="ARBA" id="ARBA00022692"/>
    </source>
</evidence>
<feature type="transmembrane region" description="Helical" evidence="5">
    <location>
        <begin position="313"/>
        <end position="332"/>
    </location>
</feature>
<feature type="transmembrane region" description="Helical" evidence="5">
    <location>
        <begin position="284"/>
        <end position="307"/>
    </location>
</feature>
<keyword evidence="2 5" id="KW-0812">Transmembrane</keyword>
<reference evidence="7" key="2">
    <citation type="submission" date="2022-01" db="EMBL/GenBank/DDBJ databases">
        <authorList>
            <person name="Hirooka S."/>
            <person name="Miyagishima S.Y."/>
        </authorList>
    </citation>
    <scope>NUCLEOTIDE SEQUENCE</scope>
    <source>
        <strain evidence="7">NBRC 102759</strain>
    </source>
</reference>
<keyword evidence="8" id="KW-1185">Reference proteome</keyword>
<evidence type="ECO:0000259" key="6">
    <source>
        <dbReference type="Pfam" id="PF03151"/>
    </source>
</evidence>
<feature type="transmembrane region" description="Helical" evidence="5">
    <location>
        <begin position="87"/>
        <end position="105"/>
    </location>
</feature>
<evidence type="ECO:0000256" key="5">
    <source>
        <dbReference type="SAM" id="Phobius"/>
    </source>
</evidence>
<feature type="domain" description="Sugar phosphate transporter" evidence="6">
    <location>
        <begin position="16"/>
        <end position="330"/>
    </location>
</feature>
<evidence type="ECO:0000313" key="8">
    <source>
        <dbReference type="Proteomes" id="UP001061958"/>
    </source>
</evidence>
<comment type="subcellular location">
    <subcellularLocation>
        <location evidence="1">Membrane</location>
        <topology evidence="1">Multi-pass membrane protein</topology>
    </subcellularLocation>
</comment>
<dbReference type="Pfam" id="PF03151">
    <property type="entry name" value="TPT"/>
    <property type="match status" value="1"/>
</dbReference>
<dbReference type="AlphaFoldDB" id="A0A9C7PYA8"/>
<sequence length="371" mass="41398">MSMDHLWKRVITIVSVVLATFTTSSTMVIYNKWLLSDCHVDQGPCNKWNFPFPLLVTASHMGFISLSLGLMFRFTNWCEKPSVPRRLYYLFVVPYSVLVALDITLSNSGFLYLEASFVEMIKSSMPASVLLFLVAFGLEVLSARLIVVVSLISVGLALSSYGEVNFQLTGFSLELIAVLIGSLRLVYAQYLLHGKNEDSLASSPDAGLSSPHRLKTLQLLYYQTSIAFSFLIVPALFSVISQYKKFQVPDETVYLMTTCLIVLLGAIIALALNICDLLMVSYTSALTCTVVGTIKTAVVVGTSWLVFRNAVSYLNLLGYFICLLGVVLYNWIKYQKMKQTEMEKENINLENDSTNDGEITEFILQSEEQAT</sequence>
<feature type="transmembrane region" description="Helical" evidence="5">
    <location>
        <begin position="219"/>
        <end position="240"/>
    </location>
</feature>
<gene>
    <name evidence="7" type="ORF">GpartN1_g3518.t1</name>
</gene>
<reference evidence="7" key="1">
    <citation type="journal article" date="2022" name="Proc. Natl. Acad. Sci. U.S.A.">
        <title>Life cycle and functional genomics of the unicellular red alga Galdieria for elucidating algal and plant evolution and industrial use.</title>
        <authorList>
            <person name="Hirooka S."/>
            <person name="Itabashi T."/>
            <person name="Ichinose T.M."/>
            <person name="Onuma R."/>
            <person name="Fujiwara T."/>
            <person name="Yamashita S."/>
            <person name="Jong L.W."/>
            <person name="Tomita R."/>
            <person name="Iwane A.H."/>
            <person name="Miyagishima S.Y."/>
        </authorList>
    </citation>
    <scope>NUCLEOTIDE SEQUENCE</scope>
    <source>
        <strain evidence="7">NBRC 102759</strain>
    </source>
</reference>
<dbReference type="PANTHER" id="PTHR11132">
    <property type="entry name" value="SOLUTE CARRIER FAMILY 35"/>
    <property type="match status" value="1"/>
</dbReference>
<feature type="transmembrane region" description="Helical" evidence="5">
    <location>
        <begin position="168"/>
        <end position="187"/>
    </location>
</feature>
<dbReference type="EMBL" id="BQMJ01000026">
    <property type="protein sequence ID" value="GJQ11727.1"/>
    <property type="molecule type" value="Genomic_DNA"/>
</dbReference>
<proteinExistence type="predicted"/>
<evidence type="ECO:0000256" key="1">
    <source>
        <dbReference type="ARBA" id="ARBA00004141"/>
    </source>
</evidence>
<organism evidence="7 8">
    <name type="scientific">Galdieria partita</name>
    <dbReference type="NCBI Taxonomy" id="83374"/>
    <lineage>
        <taxon>Eukaryota</taxon>
        <taxon>Rhodophyta</taxon>
        <taxon>Bangiophyceae</taxon>
        <taxon>Galdieriales</taxon>
        <taxon>Galdieriaceae</taxon>
        <taxon>Galdieria</taxon>
    </lineage>
</organism>
<dbReference type="OrthoDB" id="6418713at2759"/>
<evidence type="ECO:0000256" key="4">
    <source>
        <dbReference type="ARBA" id="ARBA00023136"/>
    </source>
</evidence>
<dbReference type="Proteomes" id="UP001061958">
    <property type="component" value="Unassembled WGS sequence"/>
</dbReference>
<accession>A0A9C7PYA8</accession>
<name>A0A9C7PYA8_9RHOD</name>
<dbReference type="InterPro" id="IPR037185">
    <property type="entry name" value="EmrE-like"/>
</dbReference>
<keyword evidence="3 5" id="KW-1133">Transmembrane helix</keyword>
<dbReference type="SUPFAM" id="SSF103481">
    <property type="entry name" value="Multidrug resistance efflux transporter EmrE"/>
    <property type="match status" value="1"/>
</dbReference>
<feature type="transmembrane region" description="Helical" evidence="5">
    <location>
        <begin position="252"/>
        <end position="272"/>
    </location>
</feature>
<dbReference type="InterPro" id="IPR050186">
    <property type="entry name" value="TPT_transporter"/>
</dbReference>
<protein>
    <recommendedName>
        <fullName evidence="6">Sugar phosphate transporter domain-containing protein</fullName>
    </recommendedName>
</protein>
<dbReference type="InterPro" id="IPR004853">
    <property type="entry name" value="Sugar_P_trans_dom"/>
</dbReference>
<feature type="transmembrane region" description="Helical" evidence="5">
    <location>
        <begin position="50"/>
        <end position="75"/>
    </location>
</feature>
<evidence type="ECO:0000313" key="7">
    <source>
        <dbReference type="EMBL" id="GJQ11727.1"/>
    </source>
</evidence>
<keyword evidence="4 5" id="KW-0472">Membrane</keyword>
<evidence type="ECO:0000256" key="3">
    <source>
        <dbReference type="ARBA" id="ARBA00022989"/>
    </source>
</evidence>
<comment type="caution">
    <text evidence="7">The sequence shown here is derived from an EMBL/GenBank/DDBJ whole genome shotgun (WGS) entry which is preliminary data.</text>
</comment>
<dbReference type="GO" id="GO:0016020">
    <property type="term" value="C:membrane"/>
    <property type="evidence" value="ECO:0007669"/>
    <property type="project" value="UniProtKB-SubCell"/>
</dbReference>